<proteinExistence type="predicted"/>
<evidence type="ECO:0000256" key="1">
    <source>
        <dbReference type="SAM" id="Phobius"/>
    </source>
</evidence>
<evidence type="ECO:0000313" key="2">
    <source>
        <dbReference type="EMBL" id="RJP74891.1"/>
    </source>
</evidence>
<organism evidence="2 3">
    <name type="scientific">Candidatus Abyssobacteria bacterium SURF_17</name>
    <dbReference type="NCBI Taxonomy" id="2093361"/>
    <lineage>
        <taxon>Bacteria</taxon>
        <taxon>Pseudomonadati</taxon>
        <taxon>Candidatus Hydrogenedentota</taxon>
        <taxon>Candidatus Abyssobacteria</taxon>
    </lineage>
</organism>
<keyword evidence="1" id="KW-1133">Transmembrane helix</keyword>
<evidence type="ECO:0000313" key="3">
    <source>
        <dbReference type="Proteomes" id="UP000285961"/>
    </source>
</evidence>
<feature type="transmembrane region" description="Helical" evidence="1">
    <location>
        <begin position="120"/>
        <end position="140"/>
    </location>
</feature>
<protein>
    <submittedName>
        <fullName evidence="2">Uncharacterized protein</fullName>
    </submittedName>
</protein>
<feature type="transmembrane region" description="Helical" evidence="1">
    <location>
        <begin position="44"/>
        <end position="67"/>
    </location>
</feature>
<dbReference type="Proteomes" id="UP000285961">
    <property type="component" value="Unassembled WGS sequence"/>
</dbReference>
<sequence>MEEQDRSAEPRKLSQLAVGSILMPLACIFLLLSGEVLSIPDFVPVWPCLVILLLLPLAGLVMSVLAWSKINKSEGALRGKGLAAVGFVANLIIYLGLWILPTLASGGYTDHEWAIPPLALIAAGAAIGLACSVHSLLNVLHAKEKTLRKRYALVGVTLSALTILACLGVMMALAHVTQSHRTNSCLIQLKQLGLILDLYATENEGELPPVDDTKNNFTFEGSLIYPEYLTDASILVCTRSTDYQTRISRLQGKPDCITDDSYIYVGCFITSDAEAEEFFRAYDRLAPQDNGKDILDPEDSSVLFRKLRGRLAPRWREQDAKAAEERIKTLLGSDAPPSEIPIMWERPYTDVKRFNHERPGGYVLYLDGSVDFVEYGEKFPMTETMARLLDERPRAPIPDCEEDNE</sequence>
<feature type="transmembrane region" description="Helical" evidence="1">
    <location>
        <begin position="12"/>
        <end position="32"/>
    </location>
</feature>
<gene>
    <name evidence="2" type="ORF">C4532_01410</name>
</gene>
<comment type="caution">
    <text evidence="2">The sequence shown here is derived from an EMBL/GenBank/DDBJ whole genome shotgun (WGS) entry which is preliminary data.</text>
</comment>
<keyword evidence="1" id="KW-0812">Transmembrane</keyword>
<reference evidence="2 3" key="1">
    <citation type="journal article" date="2017" name="ISME J.">
        <title>Energy and carbon metabolisms in a deep terrestrial subsurface fluid microbial community.</title>
        <authorList>
            <person name="Momper L."/>
            <person name="Jungbluth S.P."/>
            <person name="Lee M.D."/>
            <person name="Amend J.P."/>
        </authorList>
    </citation>
    <scope>NUCLEOTIDE SEQUENCE [LARGE SCALE GENOMIC DNA]</scope>
    <source>
        <strain evidence="2">SURF_17</strain>
    </source>
</reference>
<keyword evidence="1" id="KW-0472">Membrane</keyword>
<dbReference type="EMBL" id="QZKI01000009">
    <property type="protein sequence ID" value="RJP74891.1"/>
    <property type="molecule type" value="Genomic_DNA"/>
</dbReference>
<dbReference type="AlphaFoldDB" id="A0A419F8N3"/>
<accession>A0A419F8N3</accession>
<name>A0A419F8N3_9BACT</name>
<feature type="transmembrane region" description="Helical" evidence="1">
    <location>
        <begin position="79"/>
        <end position="100"/>
    </location>
</feature>
<feature type="transmembrane region" description="Helical" evidence="1">
    <location>
        <begin position="152"/>
        <end position="176"/>
    </location>
</feature>